<dbReference type="InterPro" id="IPR041492">
    <property type="entry name" value="HAD_2"/>
</dbReference>
<keyword evidence="6" id="KW-1185">Reference proteome</keyword>
<dbReference type="EMBL" id="RBZU01000001">
    <property type="protein sequence ID" value="RKP59443.1"/>
    <property type="molecule type" value="Genomic_DNA"/>
</dbReference>
<dbReference type="SFLD" id="SFLDG01135">
    <property type="entry name" value="C1.5.6:_HAD__Beta-PGM__Phospha"/>
    <property type="match status" value="1"/>
</dbReference>
<dbReference type="PANTHER" id="PTHR43434:SF23">
    <property type="entry name" value="PHOSPHOGLYCOLATE PHOSPHATASE"/>
    <property type="match status" value="1"/>
</dbReference>
<evidence type="ECO:0000313" key="5">
    <source>
        <dbReference type="EMBL" id="RKP59443.1"/>
    </source>
</evidence>
<dbReference type="GO" id="GO:0008967">
    <property type="term" value="F:phosphoglycolate phosphatase activity"/>
    <property type="evidence" value="ECO:0007669"/>
    <property type="project" value="TreeGrafter"/>
</dbReference>
<dbReference type="SUPFAM" id="SSF56784">
    <property type="entry name" value="HAD-like"/>
    <property type="match status" value="1"/>
</dbReference>
<dbReference type="SFLD" id="SFLDG01129">
    <property type="entry name" value="C1.5:_HAD__Beta-PGM__Phosphata"/>
    <property type="match status" value="1"/>
</dbReference>
<dbReference type="Gene3D" id="1.10.150.240">
    <property type="entry name" value="Putative phosphatase, domain 2"/>
    <property type="match status" value="1"/>
</dbReference>
<dbReference type="InterPro" id="IPR023214">
    <property type="entry name" value="HAD_sf"/>
</dbReference>
<keyword evidence="4" id="KW-0119">Carbohydrate metabolism</keyword>
<sequence>MTARAVLFDLDGTLADTAPDLAAAANKMRDARGLELLPLDVLRPLASAGARGLLGAAFGIGPGDPKFPSMRDEFLANYEADLCVETVLFPGIAPMLDELNARNVRWGIVTNKVARLTEPLVALLGLAEVAGCVVSGDTTPHSKPHPAPLLHAASELGVSPGHIVYVGDDLRDITAGKAAGMMTIAAAYGYCGTDSPPVTWDADCVVESPDRLAQVLRGSI</sequence>
<dbReference type="PRINTS" id="PR00413">
    <property type="entry name" value="HADHALOGNASE"/>
</dbReference>
<dbReference type="Proteomes" id="UP000270342">
    <property type="component" value="Unassembled WGS sequence"/>
</dbReference>
<comment type="caution">
    <text evidence="5">The sequence shown here is derived from an EMBL/GenBank/DDBJ whole genome shotgun (WGS) entry which is preliminary data.</text>
</comment>
<gene>
    <name evidence="5" type="ORF">D7S86_04945</name>
</gene>
<dbReference type="InterPro" id="IPR050155">
    <property type="entry name" value="HAD-like_hydrolase_sf"/>
</dbReference>
<accession>A0A494YGE7</accession>
<evidence type="ECO:0000256" key="2">
    <source>
        <dbReference type="ARBA" id="ARBA00022801"/>
    </source>
</evidence>
<dbReference type="AlphaFoldDB" id="A0A494YGE7"/>
<evidence type="ECO:0000256" key="4">
    <source>
        <dbReference type="ARBA" id="ARBA00023277"/>
    </source>
</evidence>
<dbReference type="NCBIfam" id="TIGR01549">
    <property type="entry name" value="HAD-SF-IA-v1"/>
    <property type="match status" value="1"/>
</dbReference>
<keyword evidence="1" id="KW-0479">Metal-binding</keyword>
<dbReference type="Gene3D" id="3.40.50.1000">
    <property type="entry name" value="HAD superfamily/HAD-like"/>
    <property type="match status" value="1"/>
</dbReference>
<reference evidence="5 6" key="1">
    <citation type="submission" date="2018-10" db="EMBL/GenBank/DDBJ databases">
        <title>Robbsia sp. DHC34, isolated from soil.</title>
        <authorList>
            <person name="Gao Z.-H."/>
            <person name="Qiu L.-H."/>
        </authorList>
    </citation>
    <scope>NUCLEOTIDE SEQUENCE [LARGE SCALE GENOMIC DNA]</scope>
    <source>
        <strain evidence="5 6">DHC34</strain>
    </source>
</reference>
<dbReference type="InterPro" id="IPR023198">
    <property type="entry name" value="PGP-like_dom2"/>
</dbReference>
<organism evidence="5 6">
    <name type="scientific">Pararobbsia silviterrae</name>
    <dbReference type="NCBI Taxonomy" id="1792498"/>
    <lineage>
        <taxon>Bacteria</taxon>
        <taxon>Pseudomonadati</taxon>
        <taxon>Pseudomonadota</taxon>
        <taxon>Betaproteobacteria</taxon>
        <taxon>Burkholderiales</taxon>
        <taxon>Burkholderiaceae</taxon>
        <taxon>Pararobbsia</taxon>
    </lineage>
</organism>
<keyword evidence="2 5" id="KW-0378">Hydrolase</keyword>
<dbReference type="OrthoDB" id="9776368at2"/>
<dbReference type="PANTHER" id="PTHR43434">
    <property type="entry name" value="PHOSPHOGLYCOLATE PHOSPHATASE"/>
    <property type="match status" value="1"/>
</dbReference>
<proteinExistence type="predicted"/>
<dbReference type="SFLD" id="SFLDS00003">
    <property type="entry name" value="Haloacid_Dehalogenase"/>
    <property type="match status" value="1"/>
</dbReference>
<dbReference type="InterPro" id="IPR036412">
    <property type="entry name" value="HAD-like_sf"/>
</dbReference>
<protein>
    <submittedName>
        <fullName evidence="5">HAD family hydrolase</fullName>
    </submittedName>
</protein>
<dbReference type="GO" id="GO:0005829">
    <property type="term" value="C:cytosol"/>
    <property type="evidence" value="ECO:0007669"/>
    <property type="project" value="TreeGrafter"/>
</dbReference>
<evidence type="ECO:0000256" key="3">
    <source>
        <dbReference type="ARBA" id="ARBA00022842"/>
    </source>
</evidence>
<dbReference type="GO" id="GO:0006281">
    <property type="term" value="P:DNA repair"/>
    <property type="evidence" value="ECO:0007669"/>
    <property type="project" value="TreeGrafter"/>
</dbReference>
<dbReference type="Pfam" id="PF13419">
    <property type="entry name" value="HAD_2"/>
    <property type="match status" value="1"/>
</dbReference>
<evidence type="ECO:0000313" key="6">
    <source>
        <dbReference type="Proteomes" id="UP000270342"/>
    </source>
</evidence>
<dbReference type="InterPro" id="IPR006439">
    <property type="entry name" value="HAD-SF_hydro_IA"/>
</dbReference>
<evidence type="ECO:0000256" key="1">
    <source>
        <dbReference type="ARBA" id="ARBA00022723"/>
    </source>
</evidence>
<dbReference type="GO" id="GO:0046872">
    <property type="term" value="F:metal ion binding"/>
    <property type="evidence" value="ECO:0007669"/>
    <property type="project" value="UniProtKB-KW"/>
</dbReference>
<name>A0A494YGE7_9BURK</name>
<keyword evidence="3" id="KW-0460">Magnesium</keyword>
<dbReference type="NCBIfam" id="TIGR01509">
    <property type="entry name" value="HAD-SF-IA-v3"/>
    <property type="match status" value="1"/>
</dbReference>